<reference evidence="2 3" key="1">
    <citation type="submission" date="2017-04" db="EMBL/GenBank/DDBJ databases">
        <title>Draft genome sequence of Tuber borchii Vittad., a whitish edible truffle.</title>
        <authorList>
            <consortium name="DOE Joint Genome Institute"/>
            <person name="Murat C."/>
            <person name="Kuo A."/>
            <person name="Barry K.W."/>
            <person name="Clum A."/>
            <person name="Dockter R.B."/>
            <person name="Fauchery L."/>
            <person name="Iotti M."/>
            <person name="Kohler A."/>
            <person name="Labutti K."/>
            <person name="Lindquist E.A."/>
            <person name="Lipzen A."/>
            <person name="Ohm R.A."/>
            <person name="Wang M."/>
            <person name="Grigoriev I.V."/>
            <person name="Zambonelli A."/>
            <person name="Martin F.M."/>
        </authorList>
    </citation>
    <scope>NUCLEOTIDE SEQUENCE [LARGE SCALE GENOMIC DNA]</scope>
    <source>
        <strain evidence="2 3">Tbo3840</strain>
    </source>
</reference>
<organism evidence="2 3">
    <name type="scientific">Tuber borchii</name>
    <name type="common">White truffle</name>
    <dbReference type="NCBI Taxonomy" id="42251"/>
    <lineage>
        <taxon>Eukaryota</taxon>
        <taxon>Fungi</taxon>
        <taxon>Dikarya</taxon>
        <taxon>Ascomycota</taxon>
        <taxon>Pezizomycotina</taxon>
        <taxon>Pezizomycetes</taxon>
        <taxon>Pezizales</taxon>
        <taxon>Tuberaceae</taxon>
        <taxon>Tuber</taxon>
    </lineage>
</organism>
<protein>
    <submittedName>
        <fullName evidence="2">Uncharacterized protein</fullName>
    </submittedName>
</protein>
<feature type="region of interest" description="Disordered" evidence="1">
    <location>
        <begin position="1"/>
        <end position="22"/>
    </location>
</feature>
<evidence type="ECO:0000313" key="2">
    <source>
        <dbReference type="EMBL" id="PUU82153.1"/>
    </source>
</evidence>
<dbReference type="Proteomes" id="UP000244722">
    <property type="component" value="Unassembled WGS sequence"/>
</dbReference>
<gene>
    <name evidence="2" type="ORF">B9Z19DRAFT_1121213</name>
</gene>
<comment type="caution">
    <text evidence="2">The sequence shown here is derived from an EMBL/GenBank/DDBJ whole genome shotgun (WGS) entry which is preliminary data.</text>
</comment>
<evidence type="ECO:0000313" key="3">
    <source>
        <dbReference type="Proteomes" id="UP000244722"/>
    </source>
</evidence>
<dbReference type="OrthoDB" id="5428472at2759"/>
<dbReference type="EMBL" id="NESQ01000033">
    <property type="protein sequence ID" value="PUU82153.1"/>
    <property type="molecule type" value="Genomic_DNA"/>
</dbReference>
<evidence type="ECO:0000256" key="1">
    <source>
        <dbReference type="SAM" id="MobiDB-lite"/>
    </source>
</evidence>
<dbReference type="AlphaFoldDB" id="A0A2T7A334"/>
<keyword evidence="3" id="KW-1185">Reference proteome</keyword>
<proteinExistence type="predicted"/>
<name>A0A2T7A334_TUBBO</name>
<sequence>MAPTTTSATATSTILPNIPTNNPTAPILRPTPIYNFASPPLPRSRRKLKITIPDSGYTVAVSKPDNTLDLRRTSLQNPRHILEFALTPQLGLGQRWVAMWCDSRWVWTRTGWAGEAIWRKTGDYQRGQVVWVLEISAVAAGVGGGAGEEESADHPVGVQITGKVGRDVWVECGAGAGVLAGVTEDGLVMLALLTAALVQLM</sequence>
<accession>A0A2T7A334</accession>